<dbReference type="PANTHER" id="PTHR43685:SF5">
    <property type="entry name" value="GLYCOSYLTRANSFERASE EPSE-RELATED"/>
    <property type="match status" value="1"/>
</dbReference>
<feature type="domain" description="Glycosyltransferase 2-like" evidence="4">
    <location>
        <begin position="10"/>
        <end position="131"/>
    </location>
</feature>
<comment type="caution">
    <text evidence="5">The sequence shown here is derived from an EMBL/GenBank/DDBJ whole genome shotgun (WGS) entry which is preliminary data.</text>
</comment>
<dbReference type="InterPro" id="IPR050834">
    <property type="entry name" value="Glycosyltransf_2"/>
</dbReference>
<dbReference type="Proteomes" id="UP001165667">
    <property type="component" value="Unassembled WGS sequence"/>
</dbReference>
<name>A0AA41Z2G1_9HYPH</name>
<dbReference type="EMBL" id="JAMOIM010000029">
    <property type="protein sequence ID" value="MCW6511595.1"/>
    <property type="molecule type" value="Genomic_DNA"/>
</dbReference>
<evidence type="ECO:0000259" key="4">
    <source>
        <dbReference type="Pfam" id="PF00535"/>
    </source>
</evidence>
<dbReference type="AlphaFoldDB" id="A0AA41Z2G1"/>
<reference evidence="5" key="1">
    <citation type="submission" date="2022-05" db="EMBL/GenBank/DDBJ databases">
        <authorList>
            <person name="Pankratov T."/>
        </authorList>
    </citation>
    <scope>NUCLEOTIDE SEQUENCE</scope>
    <source>
        <strain evidence="5">BP6-180914</strain>
    </source>
</reference>
<evidence type="ECO:0000313" key="5">
    <source>
        <dbReference type="EMBL" id="MCW6511595.1"/>
    </source>
</evidence>
<organism evidence="5 6">
    <name type="scientific">Lichenifustis flavocetrariae</name>
    <dbReference type="NCBI Taxonomy" id="2949735"/>
    <lineage>
        <taxon>Bacteria</taxon>
        <taxon>Pseudomonadati</taxon>
        <taxon>Pseudomonadota</taxon>
        <taxon>Alphaproteobacteria</taxon>
        <taxon>Hyphomicrobiales</taxon>
        <taxon>Lichenihabitantaceae</taxon>
        <taxon>Lichenifustis</taxon>
    </lineage>
</organism>
<comment type="similarity">
    <text evidence="1">Belongs to the glycosyltransferase 2 family.</text>
</comment>
<dbReference type="InterPro" id="IPR001173">
    <property type="entry name" value="Glyco_trans_2-like"/>
</dbReference>
<protein>
    <submittedName>
        <fullName evidence="5">Glycosyltransferase</fullName>
    </submittedName>
</protein>
<gene>
    <name evidence="5" type="ORF">M8523_26845</name>
</gene>
<dbReference type="Pfam" id="PF00535">
    <property type="entry name" value="Glycos_transf_2"/>
    <property type="match status" value="1"/>
</dbReference>
<accession>A0AA41Z2G1</accession>
<dbReference type="CDD" id="cd00761">
    <property type="entry name" value="Glyco_tranf_GTA_type"/>
    <property type="match status" value="1"/>
</dbReference>
<evidence type="ECO:0000256" key="3">
    <source>
        <dbReference type="ARBA" id="ARBA00022679"/>
    </source>
</evidence>
<evidence type="ECO:0000313" key="6">
    <source>
        <dbReference type="Proteomes" id="UP001165667"/>
    </source>
</evidence>
<dbReference type="SUPFAM" id="SSF53448">
    <property type="entry name" value="Nucleotide-diphospho-sugar transferases"/>
    <property type="match status" value="1"/>
</dbReference>
<dbReference type="InterPro" id="IPR029044">
    <property type="entry name" value="Nucleotide-diphossugar_trans"/>
</dbReference>
<proteinExistence type="inferred from homology"/>
<dbReference type="Gene3D" id="3.90.550.10">
    <property type="entry name" value="Spore Coat Polysaccharide Biosynthesis Protein SpsA, Chain A"/>
    <property type="match status" value="1"/>
</dbReference>
<dbReference type="RefSeq" id="WP_282587974.1">
    <property type="nucleotide sequence ID" value="NZ_JAMOIM010000029.1"/>
</dbReference>
<evidence type="ECO:0000256" key="2">
    <source>
        <dbReference type="ARBA" id="ARBA00022676"/>
    </source>
</evidence>
<keyword evidence="2" id="KW-0328">Glycosyltransferase</keyword>
<dbReference type="PANTHER" id="PTHR43685">
    <property type="entry name" value="GLYCOSYLTRANSFERASE"/>
    <property type="match status" value="1"/>
</dbReference>
<keyword evidence="6" id="KW-1185">Reference proteome</keyword>
<evidence type="ECO:0000256" key="1">
    <source>
        <dbReference type="ARBA" id="ARBA00006739"/>
    </source>
</evidence>
<sequence>MTKIARPCVSVVIPVRDRLDLLKRALQSVDNQTMGDIEIVVVDDGSDEPIRATSLDCRFPIHVVRNPQSLGAQRSRLIGARHATGAYVALLDSDDWWNPAKLAAQLEAAIENPDAVVACRVVAARGTLRKDAPWRPMRAGERVEDFLYVSRGMLQTSTVFAARDTVVNLLESSAESRVHNDTMLFLEAQGRGFPILQLAQPLSFFDDNPRPDRVSYDLGRVQASEEWFRAVSHDWSIEARRGFMLTDMVTRYVNTGQRGKAIGCLFRAYHPKLGLKQYLKKTAYVIFNGSPLRFLGALQLCLLALH</sequence>
<dbReference type="GO" id="GO:0016757">
    <property type="term" value="F:glycosyltransferase activity"/>
    <property type="evidence" value="ECO:0007669"/>
    <property type="project" value="UniProtKB-KW"/>
</dbReference>
<keyword evidence="3" id="KW-0808">Transferase</keyword>